<dbReference type="PRINTS" id="PR00413">
    <property type="entry name" value="HADHALOGNASE"/>
</dbReference>
<keyword evidence="1" id="KW-0378">Hydrolase</keyword>
<dbReference type="InterPro" id="IPR036412">
    <property type="entry name" value="HAD-like_sf"/>
</dbReference>
<accession>B7JV33</accession>
<dbReference type="SUPFAM" id="SSF56784">
    <property type="entry name" value="HAD-like"/>
    <property type="match status" value="1"/>
</dbReference>
<dbReference type="RefSeq" id="WP_012596151.1">
    <property type="nucleotide sequence ID" value="NC_011726.1"/>
</dbReference>
<reference evidence="2" key="1">
    <citation type="journal article" date="2011" name="MBio">
        <title>Novel metabolic attributes of the genus Cyanothece, comprising a group of unicellular nitrogen-fixing Cyanobacteria.</title>
        <authorList>
            <person name="Bandyopadhyay A."/>
            <person name="Elvitigala T."/>
            <person name="Welsh E."/>
            <person name="Stockel J."/>
            <person name="Liberton M."/>
            <person name="Min H."/>
            <person name="Sherman L.A."/>
            <person name="Pakrasi H.B."/>
        </authorList>
    </citation>
    <scope>NUCLEOTIDE SEQUENCE [LARGE SCALE GENOMIC DNA]</scope>
    <source>
        <strain evidence="2">PCC 8801</strain>
    </source>
</reference>
<dbReference type="InterPro" id="IPR006439">
    <property type="entry name" value="HAD-SF_hydro_IA"/>
</dbReference>
<proteinExistence type="predicted"/>
<dbReference type="OrthoDB" id="9807630at2"/>
<dbReference type="Pfam" id="PF13419">
    <property type="entry name" value="HAD_2"/>
    <property type="match status" value="1"/>
</dbReference>
<dbReference type="InterPro" id="IPR050155">
    <property type="entry name" value="HAD-like_hydrolase_sf"/>
</dbReference>
<protein>
    <submittedName>
        <fullName evidence="1">Haloacid dehalogenase domain protein hydrolase</fullName>
    </submittedName>
</protein>
<dbReference type="InterPro" id="IPR041492">
    <property type="entry name" value="HAD_2"/>
</dbReference>
<dbReference type="SFLD" id="SFLDG01129">
    <property type="entry name" value="C1.5:_HAD__Beta-PGM__Phosphata"/>
    <property type="match status" value="1"/>
</dbReference>
<dbReference type="SFLD" id="SFLDS00003">
    <property type="entry name" value="Haloacid_Dehalogenase"/>
    <property type="match status" value="1"/>
</dbReference>
<dbReference type="GO" id="GO:0005829">
    <property type="term" value="C:cytosol"/>
    <property type="evidence" value="ECO:0007669"/>
    <property type="project" value="TreeGrafter"/>
</dbReference>
<dbReference type="AlphaFoldDB" id="B7JV33"/>
<name>B7JV33_RIPO1</name>
<dbReference type="InterPro" id="IPR023198">
    <property type="entry name" value="PGP-like_dom2"/>
</dbReference>
<evidence type="ECO:0000313" key="1">
    <source>
        <dbReference type="EMBL" id="ACK66885.1"/>
    </source>
</evidence>
<dbReference type="Gene3D" id="3.40.50.1000">
    <property type="entry name" value="HAD superfamily/HAD-like"/>
    <property type="match status" value="1"/>
</dbReference>
<dbReference type="PANTHER" id="PTHR43434">
    <property type="entry name" value="PHOSPHOGLYCOLATE PHOSPHATASE"/>
    <property type="match status" value="1"/>
</dbReference>
<dbReference type="HOGENOM" id="CLU_045011_19_3_3"/>
<gene>
    <name evidence="1" type="ordered locus">PCC8801_2887</name>
</gene>
<dbReference type="KEGG" id="cyp:PCC8801_2887"/>
<dbReference type="STRING" id="41431.PCC8801_2887"/>
<keyword evidence="2" id="KW-1185">Reference proteome</keyword>
<dbReference type="Gene3D" id="1.10.150.240">
    <property type="entry name" value="Putative phosphatase, domain 2"/>
    <property type="match status" value="1"/>
</dbReference>
<sequence>MTVKVIVFDFDGTLADTYETFVEIANSLSGEFGYKPINLEEQQKLKHLSARDIIKQSEIPPLKIPFILRRVKSELNNKIHHLKPISNIPSSLKQLKERGYLLGIITSNIQENVKDFLDNNGLTNLFDFVYSGTALFGKDKVINKLLKERKLRNTEVIYVGDETRDIQSAKKSQVSVIAVAWGFNSPEILAEYQPDFLIYHPEELIEVIENCQESFTQVL</sequence>
<dbReference type="EMBL" id="CP001287">
    <property type="protein sequence ID" value="ACK66885.1"/>
    <property type="molecule type" value="Genomic_DNA"/>
</dbReference>
<dbReference type="GO" id="GO:0008967">
    <property type="term" value="F:phosphoglycolate phosphatase activity"/>
    <property type="evidence" value="ECO:0007669"/>
    <property type="project" value="TreeGrafter"/>
</dbReference>
<evidence type="ECO:0000313" key="2">
    <source>
        <dbReference type="Proteomes" id="UP000008204"/>
    </source>
</evidence>
<dbReference type="GO" id="GO:0006281">
    <property type="term" value="P:DNA repair"/>
    <property type="evidence" value="ECO:0007669"/>
    <property type="project" value="TreeGrafter"/>
</dbReference>
<dbReference type="PANTHER" id="PTHR43434:SF13">
    <property type="entry name" value="PHOSPHOGLYCOLATE PHOSPHATASE"/>
    <property type="match status" value="1"/>
</dbReference>
<dbReference type="eggNOG" id="COG0546">
    <property type="taxonomic scope" value="Bacteria"/>
</dbReference>
<dbReference type="Proteomes" id="UP000008204">
    <property type="component" value="Chromosome"/>
</dbReference>
<organism evidence="1 2">
    <name type="scientific">Rippkaea orientalis (strain PCC 8801 / RF-1)</name>
    <name type="common">Cyanothece sp. (strain PCC 8801)</name>
    <dbReference type="NCBI Taxonomy" id="41431"/>
    <lineage>
        <taxon>Bacteria</taxon>
        <taxon>Bacillati</taxon>
        <taxon>Cyanobacteriota</taxon>
        <taxon>Cyanophyceae</taxon>
        <taxon>Oscillatoriophycideae</taxon>
        <taxon>Chroococcales</taxon>
        <taxon>Aphanothecaceae</taxon>
        <taxon>Rippkaea</taxon>
        <taxon>Rippkaea orientalis</taxon>
    </lineage>
</organism>
<dbReference type="InterPro" id="IPR023214">
    <property type="entry name" value="HAD_sf"/>
</dbReference>